<evidence type="ECO:0000259" key="2">
    <source>
        <dbReference type="Pfam" id="PF00534"/>
    </source>
</evidence>
<keyword evidence="4" id="KW-1185">Reference proteome</keyword>
<reference evidence="3 4" key="1">
    <citation type="submission" date="2021-04" db="EMBL/GenBank/DDBJ databases">
        <title>Whole genome analysis of root endophytic bacterium Microbacterium paraoxydans ku-mp colonizing RP-bio226 rice variety.</title>
        <authorList>
            <person name="Ulaganathan K."/>
            <person name="Latha B."/>
        </authorList>
    </citation>
    <scope>NUCLEOTIDE SEQUENCE [LARGE SCALE GENOMIC DNA]</scope>
    <source>
        <strain evidence="4">ku-mp</strain>
    </source>
</reference>
<gene>
    <name evidence="3" type="ORF">KE274_03980</name>
</gene>
<evidence type="ECO:0000313" key="4">
    <source>
        <dbReference type="Proteomes" id="UP000678243"/>
    </source>
</evidence>
<dbReference type="EC" id="2.4.-.-" evidence="3"/>
<feature type="domain" description="Glycosyl transferase family 1" evidence="2">
    <location>
        <begin position="206"/>
        <end position="341"/>
    </location>
</feature>
<organism evidence="3 4">
    <name type="scientific">Microbacterium paraoxydans</name>
    <dbReference type="NCBI Taxonomy" id="199592"/>
    <lineage>
        <taxon>Bacteria</taxon>
        <taxon>Bacillati</taxon>
        <taxon>Actinomycetota</taxon>
        <taxon>Actinomycetes</taxon>
        <taxon>Micrococcales</taxon>
        <taxon>Microbacteriaceae</taxon>
        <taxon>Microbacterium</taxon>
    </lineage>
</organism>
<name>A0ABS5IJY2_9MICO</name>
<sequence length="394" mass="42131">MPELTLDFTSVSPSSGGVGVVAAGVAEGLAAAGVPFRCLVNAEAADAWAERLPALTSAIVPVTVALSATSRWQQALRRLVPRSSKIAQLLIGRVRAVRARSTTDALGDGVVWQPFHRVPLGGGRSVVTVHDLRVFEPGLASPMDQEIIARNVEGAAAVICSWAHPYGSLVERFPAAADKTFLIPLPVLNTGPWTDRTLPEDGTLRLLLPGFVTPHKNHEVLVRALPQLPGATAVFTGAEDGKQGEHLRALAAELGVADRIEWLGFVDAERLEAEYAAADLLVMPTRWEAASGPVFEAIVRGLPFVASRIPPITAQLDTLGLPAPTFDPDAPDELVAAIRTATGDHAAFVDRLRPLGAELRDRTWQQMAEEYDQVFAWAGGRGDKPQHLMRGDHA</sequence>
<dbReference type="Pfam" id="PF00534">
    <property type="entry name" value="Glycos_transf_1"/>
    <property type="match status" value="1"/>
</dbReference>
<dbReference type="GO" id="GO:0016757">
    <property type="term" value="F:glycosyltransferase activity"/>
    <property type="evidence" value="ECO:0007669"/>
    <property type="project" value="UniProtKB-KW"/>
</dbReference>
<protein>
    <submittedName>
        <fullName evidence="3">Glycosyltransferase</fullName>
        <ecNumber evidence="3">2.4.-.-</ecNumber>
    </submittedName>
</protein>
<evidence type="ECO:0000256" key="1">
    <source>
        <dbReference type="ARBA" id="ARBA00022679"/>
    </source>
</evidence>
<dbReference type="InterPro" id="IPR001296">
    <property type="entry name" value="Glyco_trans_1"/>
</dbReference>
<dbReference type="PANTHER" id="PTHR46401:SF2">
    <property type="entry name" value="GLYCOSYLTRANSFERASE WBBK-RELATED"/>
    <property type="match status" value="1"/>
</dbReference>
<dbReference type="PANTHER" id="PTHR46401">
    <property type="entry name" value="GLYCOSYLTRANSFERASE WBBK-RELATED"/>
    <property type="match status" value="1"/>
</dbReference>
<comment type="caution">
    <text evidence="3">The sequence shown here is derived from an EMBL/GenBank/DDBJ whole genome shotgun (WGS) entry which is preliminary data.</text>
</comment>
<evidence type="ECO:0000313" key="3">
    <source>
        <dbReference type="EMBL" id="MBS0023259.1"/>
    </source>
</evidence>
<keyword evidence="3" id="KW-0328">Glycosyltransferase</keyword>
<keyword evidence="1 3" id="KW-0808">Transferase</keyword>
<dbReference type="EMBL" id="JAGTUK010000001">
    <property type="protein sequence ID" value="MBS0023259.1"/>
    <property type="molecule type" value="Genomic_DNA"/>
</dbReference>
<proteinExistence type="predicted"/>
<dbReference type="Proteomes" id="UP000678243">
    <property type="component" value="Unassembled WGS sequence"/>
</dbReference>
<dbReference type="RefSeq" id="WP_211541352.1">
    <property type="nucleotide sequence ID" value="NZ_JAGTUK010000001.1"/>
</dbReference>
<dbReference type="Gene3D" id="3.40.50.2000">
    <property type="entry name" value="Glycogen Phosphorylase B"/>
    <property type="match status" value="1"/>
</dbReference>
<accession>A0ABS5IJY2</accession>
<dbReference type="SUPFAM" id="SSF53756">
    <property type="entry name" value="UDP-Glycosyltransferase/glycogen phosphorylase"/>
    <property type="match status" value="1"/>
</dbReference>